<sequence length="96" mass="10780">MTNNLELVLYTRPTCSDCQDAKTYLASHAISYHGKDVAKDLSLEQEMIEISGNRIVPLFAFYKKGILGKKKLVESFIGFEANKKVILKLLNSIDKA</sequence>
<name>A0A264W3R6_9BACL</name>
<comment type="caution">
    <text evidence="2">The sequence shown here is derived from an EMBL/GenBank/DDBJ whole genome shotgun (WGS) entry which is preliminary data.</text>
</comment>
<protein>
    <submittedName>
        <fullName evidence="2">NrdH-redoxin</fullName>
    </submittedName>
</protein>
<dbReference type="Pfam" id="PF00462">
    <property type="entry name" value="Glutaredoxin"/>
    <property type="match status" value="1"/>
</dbReference>
<gene>
    <name evidence="2" type="ORF">CF394_07175</name>
</gene>
<dbReference type="EMBL" id="NOKQ01000199">
    <property type="protein sequence ID" value="OZS78236.1"/>
    <property type="molecule type" value="Genomic_DNA"/>
</dbReference>
<dbReference type="PROSITE" id="PS51354">
    <property type="entry name" value="GLUTAREDOXIN_2"/>
    <property type="match status" value="1"/>
</dbReference>
<organism evidence="2 3">
    <name type="scientific">Tetzosporium hominis</name>
    <dbReference type="NCBI Taxonomy" id="2020506"/>
    <lineage>
        <taxon>Bacteria</taxon>
        <taxon>Bacillati</taxon>
        <taxon>Bacillota</taxon>
        <taxon>Bacilli</taxon>
        <taxon>Bacillales</taxon>
        <taxon>Caryophanaceae</taxon>
        <taxon>Tetzosporium</taxon>
    </lineage>
</organism>
<feature type="domain" description="Glutaredoxin" evidence="1">
    <location>
        <begin position="8"/>
        <end position="57"/>
    </location>
</feature>
<keyword evidence="3" id="KW-1185">Reference proteome</keyword>
<reference evidence="2 3" key="1">
    <citation type="submission" date="2017-07" db="EMBL/GenBank/DDBJ databases">
        <title>Tetzosporium hominis gen.nov. sp.nov.</title>
        <authorList>
            <person name="Tetz G."/>
            <person name="Tetz V."/>
        </authorList>
    </citation>
    <scope>NUCLEOTIDE SEQUENCE [LARGE SCALE GENOMIC DNA]</scope>
    <source>
        <strain evidence="2 3">VT-49</strain>
    </source>
</reference>
<dbReference type="Gene3D" id="3.40.30.10">
    <property type="entry name" value="Glutaredoxin"/>
    <property type="match status" value="1"/>
</dbReference>
<dbReference type="OrthoDB" id="9795531at2"/>
<dbReference type="AlphaFoldDB" id="A0A264W3R6"/>
<dbReference type="Proteomes" id="UP000217065">
    <property type="component" value="Unassembled WGS sequence"/>
</dbReference>
<proteinExistence type="predicted"/>
<dbReference type="InterPro" id="IPR002109">
    <property type="entry name" value="Glutaredoxin"/>
</dbReference>
<dbReference type="InterPro" id="IPR036249">
    <property type="entry name" value="Thioredoxin-like_sf"/>
</dbReference>
<evidence type="ECO:0000313" key="2">
    <source>
        <dbReference type="EMBL" id="OZS78236.1"/>
    </source>
</evidence>
<dbReference type="CDD" id="cd02976">
    <property type="entry name" value="NrdH"/>
    <property type="match status" value="1"/>
</dbReference>
<dbReference type="RefSeq" id="WP_094942608.1">
    <property type="nucleotide sequence ID" value="NZ_NOKQ01000199.1"/>
</dbReference>
<dbReference type="SUPFAM" id="SSF52833">
    <property type="entry name" value="Thioredoxin-like"/>
    <property type="match status" value="1"/>
</dbReference>
<accession>A0A264W3R6</accession>
<dbReference type="GeneID" id="88813346"/>
<evidence type="ECO:0000313" key="3">
    <source>
        <dbReference type="Proteomes" id="UP000217065"/>
    </source>
</evidence>
<evidence type="ECO:0000259" key="1">
    <source>
        <dbReference type="Pfam" id="PF00462"/>
    </source>
</evidence>